<evidence type="ECO:0000313" key="11">
    <source>
        <dbReference type="Proteomes" id="UP000092627"/>
    </source>
</evidence>
<comment type="similarity">
    <text evidence="7 8">Belongs to the APS kinase family.</text>
</comment>
<proteinExistence type="inferred from homology"/>
<dbReference type="GO" id="GO:0005524">
    <property type="term" value="F:ATP binding"/>
    <property type="evidence" value="ECO:0007669"/>
    <property type="project" value="UniProtKB-UniRule"/>
</dbReference>
<keyword evidence="6 7" id="KW-0067">ATP-binding</keyword>
<dbReference type="GO" id="GO:0019379">
    <property type="term" value="P:sulfate assimilation, phosphoadenylyl sulfate reduction by phosphoadenylyl-sulfate reductase (thioredoxin)"/>
    <property type="evidence" value="ECO:0007669"/>
    <property type="project" value="TreeGrafter"/>
</dbReference>
<evidence type="ECO:0000256" key="5">
    <source>
        <dbReference type="ARBA" id="ARBA00022741"/>
    </source>
</evidence>
<protein>
    <recommendedName>
        <fullName evidence="3 7">Adenylyl-sulfate kinase</fullName>
        <ecNumber evidence="3 7">2.7.1.25</ecNumber>
    </recommendedName>
    <alternativeName>
        <fullName evidence="7">APS kinase</fullName>
    </alternativeName>
    <alternativeName>
        <fullName evidence="7">ATP adenosine-5'-phosphosulfate 3'-phosphotransferase</fullName>
    </alternativeName>
    <alternativeName>
        <fullName evidence="7">Adenosine-5'-phosphosulfate kinase</fullName>
    </alternativeName>
</protein>
<evidence type="ECO:0000256" key="6">
    <source>
        <dbReference type="ARBA" id="ARBA00022840"/>
    </source>
</evidence>
<evidence type="ECO:0000256" key="4">
    <source>
        <dbReference type="ARBA" id="ARBA00022679"/>
    </source>
</evidence>
<sequence length="177" mass="19724">MEQNIGSILWFTGLSGSGKTTLATALAAKLKANGQRAYLLDGDVLRTGLCSDLKFSDKDRRENIRRAGEVAKLLMNEGYIVLCTFISPFNSDRQIVREACPAGRFHEIYVSTPLSICEERDPKGLYAKARGGLIPLFTGIDSPYEKPVEPELEINTNDYTIDEAVNYLLDYVLRVKL</sequence>
<dbReference type="GO" id="GO:0010134">
    <property type="term" value="P:sulfate assimilation via adenylyl sulfate reduction"/>
    <property type="evidence" value="ECO:0007669"/>
    <property type="project" value="TreeGrafter"/>
</dbReference>
<feature type="active site" description="Phosphoserine intermediate" evidence="7">
    <location>
        <position position="87"/>
    </location>
</feature>
<accession>A0A1A8T2X5</accession>
<dbReference type="GO" id="GO:0004781">
    <property type="term" value="F:sulfate adenylyltransferase (ATP) activity"/>
    <property type="evidence" value="ECO:0007669"/>
    <property type="project" value="TreeGrafter"/>
</dbReference>
<dbReference type="Gene3D" id="3.40.50.300">
    <property type="entry name" value="P-loop containing nucleotide triphosphate hydrolases"/>
    <property type="match status" value="1"/>
</dbReference>
<keyword evidence="4 7" id="KW-0808">Transferase</keyword>
<dbReference type="GO" id="GO:0070814">
    <property type="term" value="P:hydrogen sulfide biosynthetic process"/>
    <property type="evidence" value="ECO:0007669"/>
    <property type="project" value="UniProtKB-UniRule"/>
</dbReference>
<dbReference type="UniPathway" id="UPA00140">
    <property type="reaction ID" value="UER00205"/>
</dbReference>
<keyword evidence="7" id="KW-0597">Phosphoprotein</keyword>
<dbReference type="RefSeq" id="WP_067204330.1">
    <property type="nucleotide sequence ID" value="NZ_FLOC01000001.1"/>
</dbReference>
<dbReference type="GO" id="GO:0005737">
    <property type="term" value="C:cytoplasm"/>
    <property type="evidence" value="ECO:0007669"/>
    <property type="project" value="TreeGrafter"/>
</dbReference>
<gene>
    <name evidence="7 10" type="primary">cysC</name>
    <name evidence="10" type="ORF">MAQ5080_00244</name>
</gene>
<dbReference type="InterPro" id="IPR027417">
    <property type="entry name" value="P-loop_NTPase"/>
</dbReference>
<dbReference type="Pfam" id="PF01583">
    <property type="entry name" value="APS_kinase"/>
    <property type="match status" value="1"/>
</dbReference>
<dbReference type="Proteomes" id="UP000092627">
    <property type="component" value="Unassembled WGS sequence"/>
</dbReference>
<dbReference type="InterPro" id="IPR059117">
    <property type="entry name" value="APS_kinase_dom"/>
</dbReference>
<feature type="binding site" evidence="7">
    <location>
        <begin position="13"/>
        <end position="20"/>
    </location>
    <ligand>
        <name>ATP</name>
        <dbReference type="ChEBI" id="CHEBI:30616"/>
    </ligand>
</feature>
<dbReference type="PANTHER" id="PTHR42700">
    <property type="entry name" value="SULFATE ADENYLYLTRANSFERASE"/>
    <property type="match status" value="1"/>
</dbReference>
<dbReference type="STRING" id="295068.MAQ5080_00244"/>
<comment type="catalytic activity">
    <reaction evidence="1 7 8">
        <text>adenosine 5'-phosphosulfate + ATP = 3'-phosphoadenylyl sulfate + ADP + H(+)</text>
        <dbReference type="Rhea" id="RHEA:24152"/>
        <dbReference type="ChEBI" id="CHEBI:15378"/>
        <dbReference type="ChEBI" id="CHEBI:30616"/>
        <dbReference type="ChEBI" id="CHEBI:58243"/>
        <dbReference type="ChEBI" id="CHEBI:58339"/>
        <dbReference type="ChEBI" id="CHEBI:456216"/>
        <dbReference type="EC" id="2.7.1.25"/>
    </reaction>
</comment>
<dbReference type="SUPFAM" id="SSF52540">
    <property type="entry name" value="P-loop containing nucleoside triphosphate hydrolases"/>
    <property type="match status" value="1"/>
</dbReference>
<evidence type="ECO:0000313" key="10">
    <source>
        <dbReference type="EMBL" id="SBS25356.1"/>
    </source>
</evidence>
<organism evidence="10 11">
    <name type="scientific">Marinomonas aquimarina</name>
    <dbReference type="NCBI Taxonomy" id="295068"/>
    <lineage>
        <taxon>Bacteria</taxon>
        <taxon>Pseudomonadati</taxon>
        <taxon>Pseudomonadota</taxon>
        <taxon>Gammaproteobacteria</taxon>
        <taxon>Oceanospirillales</taxon>
        <taxon>Oceanospirillaceae</taxon>
        <taxon>Marinomonas</taxon>
    </lineage>
</organism>
<keyword evidence="5 7" id="KW-0547">Nucleotide-binding</keyword>
<keyword evidence="11" id="KW-1185">Reference proteome</keyword>
<evidence type="ECO:0000256" key="2">
    <source>
        <dbReference type="ARBA" id="ARBA00004806"/>
    </source>
</evidence>
<dbReference type="PANTHER" id="PTHR42700:SF1">
    <property type="entry name" value="SULFATE ADENYLYLTRANSFERASE"/>
    <property type="match status" value="1"/>
</dbReference>
<evidence type="ECO:0000259" key="9">
    <source>
        <dbReference type="Pfam" id="PF01583"/>
    </source>
</evidence>
<feature type="domain" description="APS kinase" evidence="9">
    <location>
        <begin position="6"/>
        <end position="155"/>
    </location>
</feature>
<reference evidence="10 11" key="1">
    <citation type="submission" date="2016-06" db="EMBL/GenBank/DDBJ databases">
        <authorList>
            <person name="Kjaerup R.B."/>
            <person name="Dalgaard T.S."/>
            <person name="Juul-Madsen H.R."/>
        </authorList>
    </citation>
    <scope>NUCLEOTIDE SEQUENCE [LARGE SCALE GENOMIC DNA]</scope>
    <source>
        <strain evidence="10 11">CECT 5080</strain>
    </source>
</reference>
<dbReference type="OrthoDB" id="9804504at2"/>
<dbReference type="EC" id="2.7.1.25" evidence="3 7"/>
<keyword evidence="7 8" id="KW-0418">Kinase</keyword>
<dbReference type="CDD" id="cd02027">
    <property type="entry name" value="APSK"/>
    <property type="match status" value="1"/>
</dbReference>
<dbReference type="InterPro" id="IPR050512">
    <property type="entry name" value="Sulf_AdTrans/APS_kinase"/>
</dbReference>
<dbReference type="EMBL" id="FLOC01000001">
    <property type="protein sequence ID" value="SBS25356.1"/>
    <property type="molecule type" value="Genomic_DNA"/>
</dbReference>
<evidence type="ECO:0000256" key="3">
    <source>
        <dbReference type="ARBA" id="ARBA00012121"/>
    </source>
</evidence>
<dbReference type="AlphaFoldDB" id="A0A1A8T2X5"/>
<evidence type="ECO:0000256" key="7">
    <source>
        <dbReference type="HAMAP-Rule" id="MF_00065"/>
    </source>
</evidence>
<dbReference type="NCBIfam" id="TIGR00455">
    <property type="entry name" value="apsK"/>
    <property type="match status" value="1"/>
</dbReference>
<dbReference type="NCBIfam" id="NF003013">
    <property type="entry name" value="PRK03846.1"/>
    <property type="match status" value="1"/>
</dbReference>
<dbReference type="GO" id="GO:0004020">
    <property type="term" value="F:adenylylsulfate kinase activity"/>
    <property type="evidence" value="ECO:0007669"/>
    <property type="project" value="UniProtKB-UniRule"/>
</dbReference>
<comment type="function">
    <text evidence="7 8">Catalyzes the synthesis of activated sulfate.</text>
</comment>
<name>A0A1A8T2X5_9GAMM</name>
<evidence type="ECO:0000256" key="1">
    <source>
        <dbReference type="ARBA" id="ARBA00001823"/>
    </source>
</evidence>
<dbReference type="HAMAP" id="MF_00065">
    <property type="entry name" value="Adenylyl_sulf_kinase"/>
    <property type="match status" value="1"/>
</dbReference>
<comment type="pathway">
    <text evidence="2 7 8">Sulfur metabolism; hydrogen sulfide biosynthesis; sulfite from sulfate: step 2/3.</text>
</comment>
<evidence type="ECO:0000256" key="8">
    <source>
        <dbReference type="RuleBase" id="RU004347"/>
    </source>
</evidence>
<dbReference type="InterPro" id="IPR002891">
    <property type="entry name" value="APS"/>
</dbReference>